<evidence type="ECO:0000313" key="8">
    <source>
        <dbReference type="EMBL" id="EFP12899.1"/>
    </source>
</evidence>
<feature type="region of interest" description="Disordered" evidence="7">
    <location>
        <begin position="202"/>
        <end position="239"/>
    </location>
</feature>
<evidence type="ECO:0000256" key="3">
    <source>
        <dbReference type="ARBA" id="ARBA00023125"/>
    </source>
</evidence>
<feature type="region of interest" description="Disordered" evidence="7">
    <location>
        <begin position="1"/>
        <end position="30"/>
    </location>
</feature>
<feature type="compositionally biased region" description="Pro residues" evidence="7">
    <location>
        <begin position="70"/>
        <end position="104"/>
    </location>
</feature>
<feature type="region of interest" description="Disordered" evidence="7">
    <location>
        <begin position="379"/>
        <end position="421"/>
    </location>
</feature>
<proteinExistence type="inferred from homology"/>
<dbReference type="PRINTS" id="PR00616">
    <property type="entry name" value="CCAATSUBUNTB"/>
</dbReference>
<evidence type="ECO:0000256" key="5">
    <source>
        <dbReference type="ARBA" id="ARBA00023242"/>
    </source>
</evidence>
<gene>
    <name evidence="8" type="primary">Cre-nfya-1</name>
    <name evidence="8" type="ORF">CRE_05926</name>
</gene>
<dbReference type="FunCoup" id="E3MZB3">
    <property type="interactions" value="264"/>
</dbReference>
<keyword evidence="9" id="KW-1185">Reference proteome</keyword>
<dbReference type="Gene3D" id="6.10.250.2430">
    <property type="match status" value="1"/>
</dbReference>
<evidence type="ECO:0000256" key="2">
    <source>
        <dbReference type="ARBA" id="ARBA00023015"/>
    </source>
</evidence>
<feature type="region of interest" description="Disordered" evidence="7">
    <location>
        <begin position="42"/>
        <end position="183"/>
    </location>
</feature>
<comment type="function">
    <text evidence="6">Component of the sequence-specific heterotrimeric transcription factor (NF-Y) which specifically recognizes a 5'-CCAAT-3' box motif found in the promoters of its target genes.</text>
</comment>
<name>E3MZB3_CAERE</name>
<dbReference type="SMART" id="SM00521">
    <property type="entry name" value="CBF"/>
    <property type="match status" value="1"/>
</dbReference>
<dbReference type="GO" id="GO:0009888">
    <property type="term" value="P:tissue development"/>
    <property type="evidence" value="ECO:0007669"/>
    <property type="project" value="EnsemblMetazoa"/>
</dbReference>
<dbReference type="CTD" id="9801623"/>
<protein>
    <recommendedName>
        <fullName evidence="6">Nuclear transcription factor Y subunit</fullName>
    </recommendedName>
</protein>
<dbReference type="KEGG" id="crq:GCK72_025171"/>
<feature type="compositionally biased region" description="Low complexity" evidence="7">
    <location>
        <begin position="446"/>
        <end position="508"/>
    </location>
</feature>
<evidence type="ECO:0000256" key="6">
    <source>
        <dbReference type="RuleBase" id="RU367155"/>
    </source>
</evidence>
<feature type="region of interest" description="Disordered" evidence="7">
    <location>
        <begin position="444"/>
        <end position="514"/>
    </location>
</feature>
<dbReference type="GO" id="GO:0001217">
    <property type="term" value="F:DNA-binding transcription repressor activity"/>
    <property type="evidence" value="ECO:0007669"/>
    <property type="project" value="EnsemblMetazoa"/>
</dbReference>
<dbReference type="STRING" id="31234.E3MZB3"/>
<comment type="similarity">
    <text evidence="6">Belongs to the NFYA/HAP2 subunit family.</text>
</comment>
<dbReference type="RefSeq" id="XP_003098486.2">
    <property type="nucleotide sequence ID" value="XM_003098438.2"/>
</dbReference>
<dbReference type="GO" id="GO:0000122">
    <property type="term" value="P:negative regulation of transcription by RNA polymerase II"/>
    <property type="evidence" value="ECO:0007669"/>
    <property type="project" value="EnsemblMetazoa"/>
</dbReference>
<evidence type="ECO:0000313" key="9">
    <source>
        <dbReference type="Proteomes" id="UP000008281"/>
    </source>
</evidence>
<comment type="subcellular location">
    <subcellularLocation>
        <location evidence="1 6">Nucleus</location>
    </subcellularLocation>
</comment>
<sequence>MNGRALPRGPVPRSATISSTTTKPPIPPTMFRFMSLKKANLSENIDTTPKSFPISRPSSSLSSNYVKPSLRPPIPSPIPPQVTRPPIPQLNPHPVTRPPIPQPIPSTRTLRSSANQSNHNSVNTTTTSHSPITQAAATSSSIIQTPSTSSTPVNLNPPSYSPYDEQVSSSTNIPSTSCQTTPSEHFTTAAETTTGLAFSSSVELHNNSNGPTGGPAEQSGEESGNEDDDSKPKEPTTIELPPNCKLFQYAWVVDGVPRTLLVPMPMNATEEDVKAMLPPDLDVDPSLFLCDRPRSELPTLAYPDGTTPNFEAANEEPEEEEEEEEQYEHGIRPILVNPKQYQRILRRREMRQRLEASGRLPLLRQKYLHESRHRHALNRKRGIDGRFDHTMGEGDDDDYDDEEEEEEIDPSRRPTGGPIDRRYLPVLAPIAAAPYPTNHHSYQTIHSQQTQQNSYNNHTNHTNHNNLNHQNNITNHSNQNNQNSHNSHNNIHNSNNLNNHHNHNQNNHLMGTSSMPASVMPMQSAPMAMTSPMQMQATGSMSTMPMSSPMTIQPSSNGYEHQPMEHQQNYMINQTAQYDQFQQHVQYTGEMTDGMRYPSNMDGGIDLTGAGGQSFTNL</sequence>
<dbReference type="OMA" id="NCKLFQY"/>
<feature type="region of interest" description="Disordered" evidence="7">
    <location>
        <begin position="297"/>
        <end position="328"/>
    </location>
</feature>
<feature type="compositionally biased region" description="Polar residues" evidence="7">
    <location>
        <begin position="166"/>
        <end position="183"/>
    </location>
</feature>
<reference evidence="8" key="1">
    <citation type="submission" date="2007-07" db="EMBL/GenBank/DDBJ databases">
        <title>PCAP assembly of the Caenorhabditis remanei genome.</title>
        <authorList>
            <consortium name="The Caenorhabditis remanei Sequencing Consortium"/>
            <person name="Wilson R.K."/>
        </authorList>
    </citation>
    <scope>NUCLEOTIDE SEQUENCE [LARGE SCALE GENOMIC DNA]</scope>
    <source>
        <strain evidence="8">PB4641</strain>
    </source>
</reference>
<evidence type="ECO:0000256" key="4">
    <source>
        <dbReference type="ARBA" id="ARBA00023163"/>
    </source>
</evidence>
<feature type="compositionally biased region" description="Low complexity" evidence="7">
    <location>
        <begin position="49"/>
        <end position="63"/>
    </location>
</feature>
<keyword evidence="5 6" id="KW-0539">Nucleus</keyword>
<dbReference type="Pfam" id="PF02045">
    <property type="entry name" value="CBFB_NFYA"/>
    <property type="match status" value="1"/>
</dbReference>
<dbReference type="GO" id="GO:0003677">
    <property type="term" value="F:DNA binding"/>
    <property type="evidence" value="ECO:0007669"/>
    <property type="project" value="UniProtKB-KW"/>
</dbReference>
<evidence type="ECO:0000256" key="1">
    <source>
        <dbReference type="ARBA" id="ARBA00004123"/>
    </source>
</evidence>
<dbReference type="PANTHER" id="PTHR12632">
    <property type="entry name" value="TRANSCRIPTION FACTOR NF-Y ALPHA-RELATED"/>
    <property type="match status" value="1"/>
</dbReference>
<feature type="compositionally biased region" description="Acidic residues" evidence="7">
    <location>
        <begin position="219"/>
        <end position="229"/>
    </location>
</feature>
<feature type="compositionally biased region" description="Basic and acidic residues" evidence="7">
    <location>
        <begin position="381"/>
        <end position="392"/>
    </location>
</feature>
<dbReference type="Proteomes" id="UP000008281">
    <property type="component" value="Unassembled WGS sequence"/>
</dbReference>
<evidence type="ECO:0000256" key="7">
    <source>
        <dbReference type="SAM" id="MobiDB-lite"/>
    </source>
</evidence>
<dbReference type="HOGENOM" id="CLU_483342_0_0_1"/>
<feature type="compositionally biased region" description="Acidic residues" evidence="7">
    <location>
        <begin position="313"/>
        <end position="326"/>
    </location>
</feature>
<accession>E3MZB3</accession>
<organism evidence="9">
    <name type="scientific">Caenorhabditis remanei</name>
    <name type="common">Caenorhabditis vulgaris</name>
    <dbReference type="NCBI Taxonomy" id="31234"/>
    <lineage>
        <taxon>Eukaryota</taxon>
        <taxon>Metazoa</taxon>
        <taxon>Ecdysozoa</taxon>
        <taxon>Nematoda</taxon>
        <taxon>Chromadorea</taxon>
        <taxon>Rhabditida</taxon>
        <taxon>Rhabditina</taxon>
        <taxon>Rhabditomorpha</taxon>
        <taxon>Rhabditoidea</taxon>
        <taxon>Rhabditidae</taxon>
        <taxon>Peloderinae</taxon>
        <taxon>Caenorhabditis</taxon>
    </lineage>
</organism>
<dbReference type="eggNOG" id="KOG1561">
    <property type="taxonomic scope" value="Eukaryota"/>
</dbReference>
<dbReference type="InterPro" id="IPR001289">
    <property type="entry name" value="NFYA"/>
</dbReference>
<feature type="compositionally biased region" description="Acidic residues" evidence="7">
    <location>
        <begin position="393"/>
        <end position="408"/>
    </location>
</feature>
<dbReference type="GeneID" id="9801623"/>
<dbReference type="OrthoDB" id="1097733at2759"/>
<dbReference type="EMBL" id="DS268500">
    <property type="protein sequence ID" value="EFP12899.1"/>
    <property type="molecule type" value="Genomic_DNA"/>
</dbReference>
<comment type="subunit">
    <text evidence="6">Heterotrimer.</text>
</comment>
<dbReference type="GO" id="GO:0110039">
    <property type="term" value="P:positive regulation of nematode male tail tip morphogenesis"/>
    <property type="evidence" value="ECO:0007669"/>
    <property type="project" value="EnsemblMetazoa"/>
</dbReference>
<dbReference type="PROSITE" id="PS51152">
    <property type="entry name" value="NFYA_HAP2_2"/>
    <property type="match status" value="1"/>
</dbReference>
<keyword evidence="4 6" id="KW-0804">Transcription</keyword>
<keyword evidence="2 6" id="KW-0805">Transcription regulation</keyword>
<dbReference type="AlphaFoldDB" id="E3MZB3"/>
<keyword evidence="3 6" id="KW-0238">DNA-binding</keyword>
<dbReference type="GO" id="GO:0016602">
    <property type="term" value="C:CCAAT-binding factor complex"/>
    <property type="evidence" value="ECO:0007669"/>
    <property type="project" value="EnsemblMetazoa"/>
</dbReference>
<feature type="compositionally biased region" description="Low complexity" evidence="7">
    <location>
        <begin position="115"/>
        <end position="152"/>
    </location>
</feature>